<organism evidence="3 4">
    <name type="scientific">Absidia repens</name>
    <dbReference type="NCBI Taxonomy" id="90262"/>
    <lineage>
        <taxon>Eukaryota</taxon>
        <taxon>Fungi</taxon>
        <taxon>Fungi incertae sedis</taxon>
        <taxon>Mucoromycota</taxon>
        <taxon>Mucoromycotina</taxon>
        <taxon>Mucoromycetes</taxon>
        <taxon>Mucorales</taxon>
        <taxon>Cunninghamellaceae</taxon>
        <taxon>Absidia</taxon>
    </lineage>
</organism>
<feature type="compositionally biased region" description="Low complexity" evidence="1">
    <location>
        <begin position="8"/>
        <end position="31"/>
    </location>
</feature>
<dbReference type="OrthoDB" id="10265971at2759"/>
<dbReference type="STRING" id="90262.A0A1X2IFN9"/>
<evidence type="ECO:0000313" key="3">
    <source>
        <dbReference type="EMBL" id="ORZ15720.1"/>
    </source>
</evidence>
<dbReference type="EMBL" id="MCGE01000012">
    <property type="protein sequence ID" value="ORZ15720.1"/>
    <property type="molecule type" value="Genomic_DNA"/>
</dbReference>
<sequence>MERPPPLHTLHSASSHSSSPASTTSSNLNSPHIVRVSGRSISVLDEDYDNDTASNNSQKQSPVSQANGGIDSPRSTPQGPPQYYRGDTESEGESEPENEYTGQFVFAKNIAQPNDVLTGPPLSNRQQSNYLKLIEEDTDTECALVPNSKVVTVTGSTQEAVDDALSRFKQLQTLYKRRGKGPICVPCIHPNPKDSRPFRLYFADLDRYRYKNTVFVASDFRRPLYTLLPVYDDPQTGKPAMPVDLITVSQTATAPRPSPTGMSSPVRQSPTSSRPSSAHPSSSRTVTSPPQQRIAMQENGLPTASWGNRTVTQSGSSIITPEAEQWKSEQQILPTSAPSADPVDDFPTLPTKAAKKPSVQAAGKGMQRRVMRINSQKAPFPAANPSSTTIHEQCRNYNFYNAKLALTEGLENLRGIRGEIKFGAKMGKILWGNLSPVVQSKIWQFQDIKDLAMKENKAVPVFNNVTTTDEQVINTIYGQFPPSYTKTATFEIHAMARNQPSLDYQPIIMNVNPGAVGLQKVVVRNHRASEIHWVSLDRKFDFQMYLNAEELGRIDVKPYSTFLKTMMIDTTNCSMTYDNVENFLKVTHVYYKRTSKHRLHFPFVVEITRVERLPLVPQTFGRILADTGAGDVWYDCEVFYTSHNEFFKRNLDLGIGKIASWTLKDILGEDEEALVDYIKCMVLITENFELQMP</sequence>
<name>A0A1X2IFN9_9FUNG</name>
<evidence type="ECO:0000256" key="1">
    <source>
        <dbReference type="SAM" id="MobiDB-lite"/>
    </source>
</evidence>
<dbReference type="Pfam" id="PF25482">
    <property type="entry name" value="DUF7905"/>
    <property type="match status" value="1"/>
</dbReference>
<accession>A0A1X2IFN9</accession>
<feature type="compositionally biased region" description="Acidic residues" evidence="1">
    <location>
        <begin position="89"/>
        <end position="98"/>
    </location>
</feature>
<evidence type="ECO:0000259" key="2">
    <source>
        <dbReference type="Pfam" id="PF25482"/>
    </source>
</evidence>
<dbReference type="Proteomes" id="UP000193560">
    <property type="component" value="Unassembled WGS sequence"/>
</dbReference>
<feature type="compositionally biased region" description="Polar residues" evidence="1">
    <location>
        <begin position="328"/>
        <end position="338"/>
    </location>
</feature>
<gene>
    <name evidence="3" type="ORF">BCR42DRAFT_328009</name>
</gene>
<dbReference type="AlphaFoldDB" id="A0A1X2IFN9"/>
<feature type="region of interest" description="Disordered" evidence="1">
    <location>
        <begin position="1"/>
        <end position="99"/>
    </location>
</feature>
<proteinExistence type="predicted"/>
<dbReference type="InterPro" id="IPR057227">
    <property type="entry name" value="DUF7905"/>
</dbReference>
<feature type="region of interest" description="Disordered" evidence="1">
    <location>
        <begin position="324"/>
        <end position="365"/>
    </location>
</feature>
<feature type="region of interest" description="Disordered" evidence="1">
    <location>
        <begin position="252"/>
        <end position="292"/>
    </location>
</feature>
<feature type="domain" description="DUF7905" evidence="2">
    <location>
        <begin position="392"/>
        <end position="671"/>
    </location>
</feature>
<comment type="caution">
    <text evidence="3">The sequence shown here is derived from an EMBL/GenBank/DDBJ whole genome shotgun (WGS) entry which is preliminary data.</text>
</comment>
<feature type="compositionally biased region" description="Polar residues" evidence="1">
    <location>
        <begin position="51"/>
        <end position="77"/>
    </location>
</feature>
<reference evidence="3 4" key="1">
    <citation type="submission" date="2016-07" db="EMBL/GenBank/DDBJ databases">
        <title>Pervasive Adenine N6-methylation of Active Genes in Fungi.</title>
        <authorList>
            <consortium name="DOE Joint Genome Institute"/>
            <person name="Mondo S.J."/>
            <person name="Dannebaum R.O."/>
            <person name="Kuo R.C."/>
            <person name="Labutti K."/>
            <person name="Haridas S."/>
            <person name="Kuo A."/>
            <person name="Salamov A."/>
            <person name="Ahrendt S.R."/>
            <person name="Lipzen A."/>
            <person name="Sullivan W."/>
            <person name="Andreopoulos W.B."/>
            <person name="Clum A."/>
            <person name="Lindquist E."/>
            <person name="Daum C."/>
            <person name="Ramamoorthy G.K."/>
            <person name="Gryganskyi A."/>
            <person name="Culley D."/>
            <person name="Magnuson J.K."/>
            <person name="James T.Y."/>
            <person name="O'Malley M.A."/>
            <person name="Stajich J.E."/>
            <person name="Spatafora J.W."/>
            <person name="Visel A."/>
            <person name="Grigoriev I.V."/>
        </authorList>
    </citation>
    <scope>NUCLEOTIDE SEQUENCE [LARGE SCALE GENOMIC DNA]</scope>
    <source>
        <strain evidence="3 4">NRRL 1336</strain>
    </source>
</reference>
<keyword evidence="4" id="KW-1185">Reference proteome</keyword>
<protein>
    <recommendedName>
        <fullName evidence="2">DUF7905 domain-containing protein</fullName>
    </recommendedName>
</protein>
<evidence type="ECO:0000313" key="4">
    <source>
        <dbReference type="Proteomes" id="UP000193560"/>
    </source>
</evidence>
<feature type="compositionally biased region" description="Low complexity" evidence="1">
    <location>
        <begin position="263"/>
        <end position="288"/>
    </location>
</feature>